<feature type="transmembrane region" description="Helical" evidence="7">
    <location>
        <begin position="439"/>
        <end position="458"/>
    </location>
</feature>
<feature type="transmembrane region" description="Helical" evidence="7">
    <location>
        <begin position="216"/>
        <end position="238"/>
    </location>
</feature>
<reference evidence="8" key="1">
    <citation type="submission" date="2017-05" db="UniProtKB">
        <authorList>
            <consortium name="EnsemblMetazoa"/>
        </authorList>
    </citation>
    <scope>IDENTIFICATION</scope>
</reference>
<evidence type="ECO:0000256" key="4">
    <source>
        <dbReference type="ARBA" id="ARBA00022856"/>
    </source>
</evidence>
<evidence type="ECO:0000256" key="5">
    <source>
        <dbReference type="ARBA" id="ARBA00022989"/>
    </source>
</evidence>
<feature type="transmembrane region" description="Helical" evidence="7">
    <location>
        <begin position="146"/>
        <end position="166"/>
    </location>
</feature>
<dbReference type="InterPro" id="IPR000109">
    <property type="entry name" value="POT_fam"/>
</dbReference>
<keyword evidence="4" id="KW-0653">Protein transport</keyword>
<comment type="similarity">
    <text evidence="2">Belongs to the major facilitator superfamily. Proton-dependent oligopeptide transporter (POT/PTR) (TC 2.A.17) family.</text>
</comment>
<evidence type="ECO:0000256" key="2">
    <source>
        <dbReference type="ARBA" id="ARBA00005982"/>
    </source>
</evidence>
<dbReference type="PANTHER" id="PTHR11654">
    <property type="entry name" value="OLIGOPEPTIDE TRANSPORTER-RELATED"/>
    <property type="match status" value="1"/>
</dbReference>
<evidence type="ECO:0000313" key="8">
    <source>
        <dbReference type="EnsemblMetazoa" id="Aqu2.1.40001_001"/>
    </source>
</evidence>
<dbReference type="AlphaFoldDB" id="A0A1X7VI31"/>
<evidence type="ECO:0000256" key="7">
    <source>
        <dbReference type="SAM" id="Phobius"/>
    </source>
</evidence>
<keyword evidence="4" id="KW-0813">Transport</keyword>
<evidence type="ECO:0000256" key="6">
    <source>
        <dbReference type="ARBA" id="ARBA00023136"/>
    </source>
</evidence>
<feature type="transmembrane region" description="Helical" evidence="7">
    <location>
        <begin position="508"/>
        <end position="528"/>
    </location>
</feature>
<feature type="transmembrane region" description="Helical" evidence="7">
    <location>
        <begin position="479"/>
        <end position="502"/>
    </location>
</feature>
<dbReference type="OrthoDB" id="8904098at2759"/>
<dbReference type="GO" id="GO:0016020">
    <property type="term" value="C:membrane"/>
    <property type="evidence" value="ECO:0007669"/>
    <property type="project" value="UniProtKB-SubCell"/>
</dbReference>
<accession>A0A1X7VI31</accession>
<feature type="transmembrane region" description="Helical" evidence="7">
    <location>
        <begin position="357"/>
        <end position="378"/>
    </location>
</feature>
<sequence length="590" mass="67443">MTTLEQSEDFDVGDNMEFSKKVKKSYLKELRERNITLPSTLLVFYAIPITMSVSIGQGIIMELFHYCPKTIGEDKHLDPFEQWLKEFVIFCLHPLIGWLADTKLGRERTISLSLWLTWLGTAIQTISHCIRYDYCTIDWISKTATYGLSTVALVLLIIGIACYQSIILAYGLDQLPDASTGQIKRFVHWLTWGFFVGFFFNYLNVVKTVGELSRDLILGTMLGVFGILSVALVLHIHLKDKFYPSGKVNRNPYKTVLNVLKYAWKHKKAENRSAFTYWENKAPSRIDYAKIKYGGPFSESDVEDTKLSWKIVVVFLSLGGLFIPHTTVVSQGAYYGFQFHGASDHVHGYGAYILWQTFYQIGIISIPVLDLIILPLFPKIEYFFTNSFKGFCIAIVLLALGLVSMGIIEAVAATMKGSDDIQCHLSFTNFPNSDFKLSYFYFIIPWLFVGMSAFFILLKGFEFICSQAPHEMSGMLTGAFWLIRAIFISIGTPLTLLNISALKLPCTFWVIVVQLCVCIPFWILFLIASKWYQKRVREQDCPIRTITERRYSKFLHNSYQIGGIQEVFHKYDLPVNGWSDNTLPIYPNSN</sequence>
<dbReference type="Pfam" id="PF00854">
    <property type="entry name" value="PTR2"/>
    <property type="match status" value="1"/>
</dbReference>
<dbReference type="InParanoid" id="A0A1X7VI31"/>
<dbReference type="SUPFAM" id="SSF103473">
    <property type="entry name" value="MFS general substrate transporter"/>
    <property type="match status" value="1"/>
</dbReference>
<comment type="subcellular location">
    <subcellularLocation>
        <location evidence="1">Membrane</location>
        <topology evidence="1">Multi-pass membrane protein</topology>
    </subcellularLocation>
</comment>
<dbReference type="EnsemblMetazoa" id="Aqu2.1.40001_001">
    <property type="protein sequence ID" value="Aqu2.1.40001_001"/>
    <property type="gene ID" value="Aqu2.1.40001"/>
</dbReference>
<organism evidence="8">
    <name type="scientific">Amphimedon queenslandica</name>
    <name type="common">Sponge</name>
    <dbReference type="NCBI Taxonomy" id="400682"/>
    <lineage>
        <taxon>Eukaryota</taxon>
        <taxon>Metazoa</taxon>
        <taxon>Porifera</taxon>
        <taxon>Demospongiae</taxon>
        <taxon>Heteroscleromorpha</taxon>
        <taxon>Haplosclerida</taxon>
        <taxon>Niphatidae</taxon>
        <taxon>Amphimedon</taxon>
    </lineage>
</organism>
<evidence type="ECO:0008006" key="9">
    <source>
        <dbReference type="Google" id="ProtNLM"/>
    </source>
</evidence>
<dbReference type="eggNOG" id="KOG1237">
    <property type="taxonomic scope" value="Eukaryota"/>
</dbReference>
<name>A0A1X7VI31_AMPQE</name>
<keyword evidence="4" id="KW-0571">Peptide transport</keyword>
<feature type="transmembrane region" description="Helical" evidence="7">
    <location>
        <begin position="390"/>
        <end position="408"/>
    </location>
</feature>
<evidence type="ECO:0000256" key="3">
    <source>
        <dbReference type="ARBA" id="ARBA00022692"/>
    </source>
</evidence>
<keyword evidence="3 7" id="KW-0812">Transmembrane</keyword>
<keyword evidence="6 7" id="KW-0472">Membrane</keyword>
<protein>
    <recommendedName>
        <fullName evidence="9">Major facilitator superfamily associated domain-containing protein</fullName>
    </recommendedName>
</protein>
<dbReference type="GO" id="GO:0015833">
    <property type="term" value="P:peptide transport"/>
    <property type="evidence" value="ECO:0007669"/>
    <property type="project" value="UniProtKB-KW"/>
</dbReference>
<evidence type="ECO:0000256" key="1">
    <source>
        <dbReference type="ARBA" id="ARBA00004141"/>
    </source>
</evidence>
<dbReference type="InterPro" id="IPR036259">
    <property type="entry name" value="MFS_trans_sf"/>
</dbReference>
<dbReference type="Gene3D" id="1.20.1250.20">
    <property type="entry name" value="MFS general substrate transporter like domains"/>
    <property type="match status" value="1"/>
</dbReference>
<proteinExistence type="inferred from homology"/>
<feature type="transmembrane region" description="Helical" evidence="7">
    <location>
        <begin position="311"/>
        <end position="337"/>
    </location>
</feature>
<feature type="transmembrane region" description="Helical" evidence="7">
    <location>
        <begin position="186"/>
        <end position="204"/>
    </location>
</feature>
<feature type="transmembrane region" description="Helical" evidence="7">
    <location>
        <begin position="41"/>
        <end position="63"/>
    </location>
</feature>
<dbReference type="GO" id="GO:0022857">
    <property type="term" value="F:transmembrane transporter activity"/>
    <property type="evidence" value="ECO:0007669"/>
    <property type="project" value="InterPro"/>
</dbReference>
<keyword evidence="5 7" id="KW-1133">Transmembrane helix</keyword>